<protein>
    <submittedName>
        <fullName evidence="1">Stage III sporulation protein AB</fullName>
    </submittedName>
</protein>
<name>A0A660L473_9BACL</name>
<dbReference type="EMBL" id="RBIJ01000001">
    <property type="protein sequence ID" value="RKQ88747.1"/>
    <property type="molecule type" value="Genomic_DNA"/>
</dbReference>
<sequence length="186" mass="20932">MTFRIREVPRIGKGTGKAMKPLLFFALLFFGAGVGWNAGERYRRRTRLLGAFRQAFVLLELEVLVRRVPLPEVARELAAEGPEELRGFFADLARRLAEGARSFGEAWDAALEPLVPNLREADRRLLRAAGSTLGRGDVEHAARVFRRTDEELARRIEEALEEERRYAGLYRNLGFLGGLALGILVL</sequence>
<gene>
    <name evidence="1" type="ORF">C7438_0388</name>
</gene>
<evidence type="ECO:0000313" key="2">
    <source>
        <dbReference type="Proteomes" id="UP000267019"/>
    </source>
</evidence>
<dbReference type="AlphaFoldDB" id="A0A660L473"/>
<dbReference type="Pfam" id="PF09548">
    <property type="entry name" value="Spore_III_AB"/>
    <property type="match status" value="1"/>
</dbReference>
<keyword evidence="2" id="KW-1185">Reference proteome</keyword>
<proteinExistence type="predicted"/>
<comment type="caution">
    <text evidence="1">The sequence shown here is derived from an EMBL/GenBank/DDBJ whole genome shotgun (WGS) entry which is preliminary data.</text>
</comment>
<organism evidence="1 2">
    <name type="scientific">Brockia lithotrophica</name>
    <dbReference type="NCBI Taxonomy" id="933949"/>
    <lineage>
        <taxon>Bacteria</taxon>
        <taxon>Bacillati</taxon>
        <taxon>Bacillota</taxon>
        <taxon>Bacilli</taxon>
        <taxon>Bacillales</taxon>
        <taxon>Bacillales Family X. Incertae Sedis</taxon>
        <taxon>Brockia</taxon>
    </lineage>
</organism>
<reference evidence="1 2" key="1">
    <citation type="submission" date="2018-10" db="EMBL/GenBank/DDBJ databases">
        <title>Genomic Encyclopedia of Type Strains, Phase IV (KMG-IV): sequencing the most valuable type-strain genomes for metagenomic binning, comparative biology and taxonomic classification.</title>
        <authorList>
            <person name="Goeker M."/>
        </authorList>
    </citation>
    <scope>NUCLEOTIDE SEQUENCE [LARGE SCALE GENOMIC DNA]</scope>
    <source>
        <strain evidence="1 2">DSM 22653</strain>
    </source>
</reference>
<dbReference type="Proteomes" id="UP000267019">
    <property type="component" value="Unassembled WGS sequence"/>
</dbReference>
<evidence type="ECO:0000313" key="1">
    <source>
        <dbReference type="EMBL" id="RKQ88747.1"/>
    </source>
</evidence>
<dbReference type="RefSeq" id="WP_121443654.1">
    <property type="nucleotide sequence ID" value="NZ_RBIJ01000001.1"/>
</dbReference>
<accession>A0A660L473</accession>
<dbReference type="InterPro" id="IPR014198">
    <property type="entry name" value="Spore_III_AB"/>
</dbReference>